<dbReference type="RefSeq" id="WP_265127975.1">
    <property type="nucleotide sequence ID" value="NZ_JAPCHY010000008.1"/>
</dbReference>
<dbReference type="EMBL" id="JAPCHY010000008">
    <property type="protein sequence ID" value="MCW4472991.1"/>
    <property type="molecule type" value="Genomic_DNA"/>
</dbReference>
<proteinExistence type="predicted"/>
<sequence>MNTSRIPAYDRTHPNGMQKWFVAMAKQDLLFHPEDSATQIIHLPDGTPLFTEAEAAEADGVLVEMFAEHGNKVVDSCYSIFMKTAGFHEALNAR</sequence>
<evidence type="ECO:0000313" key="1">
    <source>
        <dbReference type="EMBL" id="MCW4472991.1"/>
    </source>
</evidence>
<gene>
    <name evidence="1" type="ORF">OK345_10790</name>
</gene>
<keyword evidence="2" id="KW-1185">Reference proteome</keyword>
<accession>A0ABT3JWX3</accession>
<reference evidence="1 2" key="1">
    <citation type="submission" date="2022-10" db="EMBL/GenBank/DDBJ databases">
        <title>Xanthomonas sp. H13-6.</title>
        <authorList>
            <person name="Liu X."/>
            <person name="Deng Z."/>
            <person name="Jiang Y."/>
            <person name="Yu T."/>
            <person name="Ai J."/>
        </authorList>
    </citation>
    <scope>NUCLEOTIDE SEQUENCE [LARGE SCALE GENOMIC DNA]</scope>
    <source>
        <strain evidence="1 2">H13-6</strain>
    </source>
</reference>
<comment type="caution">
    <text evidence="1">The sequence shown here is derived from an EMBL/GenBank/DDBJ whole genome shotgun (WGS) entry which is preliminary data.</text>
</comment>
<organism evidence="1 2">
    <name type="scientific">Xanthomonas chitinilytica</name>
    <dbReference type="NCBI Taxonomy" id="2989819"/>
    <lineage>
        <taxon>Bacteria</taxon>
        <taxon>Pseudomonadati</taxon>
        <taxon>Pseudomonadota</taxon>
        <taxon>Gammaproteobacteria</taxon>
        <taxon>Lysobacterales</taxon>
        <taxon>Lysobacteraceae</taxon>
        <taxon>Xanthomonas</taxon>
    </lineage>
</organism>
<evidence type="ECO:0000313" key="2">
    <source>
        <dbReference type="Proteomes" id="UP001209922"/>
    </source>
</evidence>
<protein>
    <submittedName>
        <fullName evidence="1">Uncharacterized protein</fullName>
    </submittedName>
</protein>
<name>A0ABT3JWX3_9XANT</name>
<dbReference type="Proteomes" id="UP001209922">
    <property type="component" value="Unassembled WGS sequence"/>
</dbReference>